<dbReference type="Pfam" id="PF13439">
    <property type="entry name" value="Glyco_transf_4"/>
    <property type="match status" value="1"/>
</dbReference>
<feature type="domain" description="Glycosyl transferase family 1" evidence="5">
    <location>
        <begin position="447"/>
        <end position="621"/>
    </location>
</feature>
<evidence type="ECO:0000256" key="4">
    <source>
        <dbReference type="SAM" id="Phobius"/>
    </source>
</evidence>
<evidence type="ECO:0000313" key="7">
    <source>
        <dbReference type="EMBL" id="TGO06702.1"/>
    </source>
</evidence>
<dbReference type="AlphaFoldDB" id="A0A4Z1E7M4"/>
<keyword evidence="8" id="KW-1185">Reference proteome</keyword>
<comment type="caution">
    <text evidence="7">The sequence shown here is derived from an EMBL/GenBank/DDBJ whole genome shotgun (WGS) entry which is preliminary data.</text>
</comment>
<evidence type="ECO:0000259" key="5">
    <source>
        <dbReference type="Pfam" id="PF00534"/>
    </source>
</evidence>
<evidence type="ECO:0000256" key="1">
    <source>
        <dbReference type="ARBA" id="ARBA00021292"/>
    </source>
</evidence>
<evidence type="ECO:0000256" key="3">
    <source>
        <dbReference type="ARBA" id="ARBA00022679"/>
    </source>
</evidence>
<evidence type="ECO:0000256" key="2">
    <source>
        <dbReference type="ARBA" id="ARBA00022676"/>
    </source>
</evidence>
<feature type="transmembrane region" description="Helical" evidence="4">
    <location>
        <begin position="9"/>
        <end position="30"/>
    </location>
</feature>
<evidence type="ECO:0000313" key="8">
    <source>
        <dbReference type="Proteomes" id="UP000297318"/>
    </source>
</evidence>
<dbReference type="PANTHER" id="PTHR45947:SF3">
    <property type="entry name" value="SULFOQUINOVOSYL TRANSFERASE SQD2"/>
    <property type="match status" value="1"/>
</dbReference>
<keyword evidence="4" id="KW-0472">Membrane</keyword>
<keyword evidence="4" id="KW-0812">Transmembrane</keyword>
<protein>
    <recommendedName>
        <fullName evidence="1">D-inositol 3-phosphate glycosyltransferase</fullName>
    </recommendedName>
</protein>
<dbReference type="Pfam" id="PF00534">
    <property type="entry name" value="Glycos_transf_1"/>
    <property type="match status" value="1"/>
</dbReference>
<keyword evidence="3" id="KW-0808">Transferase</keyword>
<reference evidence="7 8" key="1">
    <citation type="submission" date="2018-11" db="EMBL/GenBank/DDBJ databases">
        <title>Complete genome sequencing of the Actinobacteria Serinibacter sp. K3-2.</title>
        <authorList>
            <person name="Rakitin A.L."/>
            <person name="Beletsky A.V."/>
            <person name="Mardanov A.V."/>
            <person name="Ravin N.V."/>
            <person name="Gromova A.S."/>
            <person name="Filippova S.N."/>
            <person name="Gal'Chenko V.F."/>
        </authorList>
    </citation>
    <scope>NUCLEOTIDE SEQUENCE [LARGE SCALE GENOMIC DNA]</scope>
    <source>
        <strain evidence="7 8">K3-2</strain>
    </source>
</reference>
<dbReference type="InterPro" id="IPR028098">
    <property type="entry name" value="Glyco_trans_4-like_N"/>
</dbReference>
<accession>A0A4Z1E7M4</accession>
<dbReference type="GO" id="GO:0016758">
    <property type="term" value="F:hexosyltransferase activity"/>
    <property type="evidence" value="ECO:0007669"/>
    <property type="project" value="TreeGrafter"/>
</dbReference>
<dbReference type="SUPFAM" id="SSF53756">
    <property type="entry name" value="UDP-Glycosyltransferase/glycogen phosphorylase"/>
    <property type="match status" value="1"/>
</dbReference>
<dbReference type="PANTHER" id="PTHR45947">
    <property type="entry name" value="SULFOQUINOVOSYL TRANSFERASE SQD2"/>
    <property type="match status" value="1"/>
</dbReference>
<dbReference type="GO" id="GO:1901137">
    <property type="term" value="P:carbohydrate derivative biosynthetic process"/>
    <property type="evidence" value="ECO:0007669"/>
    <property type="project" value="UniProtKB-ARBA"/>
</dbReference>
<dbReference type="EMBL" id="RHPJ01000001">
    <property type="protein sequence ID" value="TGO06702.1"/>
    <property type="molecule type" value="Genomic_DNA"/>
</dbReference>
<gene>
    <name evidence="7" type="ORF">SERN_0894</name>
</gene>
<proteinExistence type="predicted"/>
<feature type="domain" description="Glycosyltransferase subfamily 4-like N-terminal" evidence="6">
    <location>
        <begin position="256"/>
        <end position="440"/>
    </location>
</feature>
<dbReference type="InterPro" id="IPR001296">
    <property type="entry name" value="Glyco_trans_1"/>
</dbReference>
<name>A0A4Z1E7M4_9MICO</name>
<feature type="transmembrane region" description="Helical" evidence="4">
    <location>
        <begin position="36"/>
        <end position="55"/>
    </location>
</feature>
<organism evidence="7 8">
    <name type="scientific">Serinibacter arcticus</name>
    <dbReference type="NCBI Taxonomy" id="1655435"/>
    <lineage>
        <taxon>Bacteria</taxon>
        <taxon>Bacillati</taxon>
        <taxon>Actinomycetota</taxon>
        <taxon>Actinomycetes</taxon>
        <taxon>Micrococcales</taxon>
        <taxon>Beutenbergiaceae</taxon>
        <taxon>Serinibacter</taxon>
    </lineage>
</organism>
<dbReference type="CDD" id="cd03794">
    <property type="entry name" value="GT4_WbuB-like"/>
    <property type="match status" value="1"/>
</dbReference>
<sequence>MSRVSVRHVLIVGAVLVSAAALATLTTVWSGNVSRSVVAALTLSTLTAAVLLLGLRELRRRLTIVERRLQAIESQEASRLASGPNSTERGADVEVARGAVADLERRSAVSTALLDLRVCGTGGPLDEVPLLLDERMATIAVRALTEDAQLLDADEVAQRYGLVDHLPLGTRRTLARGLRARGYLVRSMRYFRSAAATGQERDVVQLDLRQAEIDVMCGAFSPVLTRRDVKAPISGRVLHVVGRAIPDTQSGYTLRTHSTARAQVSAGHEAHVFVQLGVVESEVSAQDDLDGVVYHRPAGDSVFASGHRTWLQSNAEALLKTALSVRPETIHAHSDFYNVLIAGAVSDATGIPVVYETRGFWEETWLSRTAVTHGWVDVDRTLTTYGIPEAYSWRRQREADARERSNATVTLARTMQSRIVAAGLDGSNVTIVPNAVDASRFEAAHFREDLAEELGIPRGAVVIGSVTSVVEYEGLDVLVEAFAVATRSSDVPLWLMIVGDGPVLDQLRTQVETHGLTNVSITGRVPHDRIVDYYGLIDIFVVPRRDIEVCRLVTPLKPFEALAAGCALLMSDLDALREIAEDCGSVRLFRPDDVSALAAELSNMANAPSERRLMAERGRAWVRRERSWESNASAYTRVYASLGSTGSGRRTGV</sequence>
<dbReference type="InterPro" id="IPR050194">
    <property type="entry name" value="Glycosyltransferase_grp1"/>
</dbReference>
<dbReference type="Gene3D" id="3.40.50.2000">
    <property type="entry name" value="Glycogen Phosphorylase B"/>
    <property type="match status" value="2"/>
</dbReference>
<evidence type="ECO:0000259" key="6">
    <source>
        <dbReference type="Pfam" id="PF13439"/>
    </source>
</evidence>
<keyword evidence="2" id="KW-0328">Glycosyltransferase</keyword>
<dbReference type="Proteomes" id="UP000297318">
    <property type="component" value="Unassembled WGS sequence"/>
</dbReference>
<keyword evidence="4" id="KW-1133">Transmembrane helix</keyword>